<reference evidence="1 2" key="1">
    <citation type="submission" date="2024-02" db="EMBL/GenBank/DDBJ databases">
        <title>De novo assembly and annotation of 12 fungi associated with fruit tree decline syndrome in Ontario, Canada.</title>
        <authorList>
            <person name="Sulman M."/>
            <person name="Ellouze W."/>
            <person name="Ilyukhin E."/>
        </authorList>
    </citation>
    <scope>NUCLEOTIDE SEQUENCE [LARGE SCALE GENOMIC DNA]</scope>
    <source>
        <strain evidence="1 2">FDS-637</strain>
    </source>
</reference>
<protein>
    <recommendedName>
        <fullName evidence="3">Fungal N-terminal domain-containing protein</fullName>
    </recommendedName>
</protein>
<organism evidence="1 2">
    <name type="scientific">Diplodia seriata</name>
    <dbReference type="NCBI Taxonomy" id="420778"/>
    <lineage>
        <taxon>Eukaryota</taxon>
        <taxon>Fungi</taxon>
        <taxon>Dikarya</taxon>
        <taxon>Ascomycota</taxon>
        <taxon>Pezizomycotina</taxon>
        <taxon>Dothideomycetes</taxon>
        <taxon>Dothideomycetes incertae sedis</taxon>
        <taxon>Botryosphaeriales</taxon>
        <taxon>Botryosphaeriaceae</taxon>
        <taxon>Diplodia</taxon>
    </lineage>
</organism>
<comment type="caution">
    <text evidence="1">The sequence shown here is derived from an EMBL/GenBank/DDBJ whole genome shotgun (WGS) entry which is preliminary data.</text>
</comment>
<accession>A0ABR3CTY7</accession>
<sequence length="356" mass="40199">MVDPFLTLAAAGNVAQFVVYAAQVISKGNEIHRSRGGALVEHEQLSVVTKDLSKLASGTKSFLETARLSSTLDADEEALLQICSGCDDVAQELLGALGRVMSQGKQGRWKSIRKALKAVWTKDKIRDIDMRLSNFRDQLTLRILLQSKYVQCYPSSVQNPEAYARLLSCKLDSLDAKAREVLQALANREQQIDDHFTAQGSLIRRFHLERASTIQEEGRRINCQLTAALTNFASRSENQAQQLLQSQCNLAEQIDQSNEARQTDLARLEIKVFQLERMRMGIEQRIKSLEGLISKDNTEHKQLILSTKESIKNKDPKQRQRFIELSNAKTLAIRAKQIFLEHLKVLKIALWFIVPG</sequence>
<evidence type="ECO:0000313" key="2">
    <source>
        <dbReference type="Proteomes" id="UP001430584"/>
    </source>
</evidence>
<dbReference type="RefSeq" id="XP_066637109.1">
    <property type="nucleotide sequence ID" value="XM_066771830.1"/>
</dbReference>
<name>A0ABR3CTY7_9PEZI</name>
<evidence type="ECO:0000313" key="1">
    <source>
        <dbReference type="EMBL" id="KAL0264369.1"/>
    </source>
</evidence>
<proteinExistence type="predicted"/>
<gene>
    <name evidence="1" type="ORF">SLS55_000318</name>
</gene>
<dbReference type="Proteomes" id="UP001430584">
    <property type="component" value="Unassembled WGS sequence"/>
</dbReference>
<dbReference type="EMBL" id="JAJVCZ030000001">
    <property type="protein sequence ID" value="KAL0264369.1"/>
    <property type="molecule type" value="Genomic_DNA"/>
</dbReference>
<keyword evidence="2" id="KW-1185">Reference proteome</keyword>
<dbReference type="GeneID" id="92004403"/>
<evidence type="ECO:0008006" key="3">
    <source>
        <dbReference type="Google" id="ProtNLM"/>
    </source>
</evidence>